<protein>
    <recommendedName>
        <fullName evidence="7">RING-CH-type domain-containing protein</fullName>
    </recommendedName>
</protein>
<dbReference type="SMART" id="SM00744">
    <property type="entry name" value="RINGv"/>
    <property type="match status" value="1"/>
</dbReference>
<proteinExistence type="predicted"/>
<feature type="transmembrane region" description="Helical" evidence="6">
    <location>
        <begin position="491"/>
        <end position="513"/>
    </location>
</feature>
<dbReference type="InterPro" id="IPR011016">
    <property type="entry name" value="Znf_RING-CH"/>
</dbReference>
<feature type="transmembrane region" description="Helical" evidence="6">
    <location>
        <begin position="53"/>
        <end position="80"/>
    </location>
</feature>
<organism evidence="8 9">
    <name type="scientific">Chrysodeixis includens</name>
    <name type="common">Soybean looper</name>
    <name type="synonym">Pseudoplusia includens</name>
    <dbReference type="NCBI Taxonomy" id="689277"/>
    <lineage>
        <taxon>Eukaryota</taxon>
        <taxon>Metazoa</taxon>
        <taxon>Ecdysozoa</taxon>
        <taxon>Arthropoda</taxon>
        <taxon>Hexapoda</taxon>
        <taxon>Insecta</taxon>
        <taxon>Pterygota</taxon>
        <taxon>Neoptera</taxon>
        <taxon>Endopterygota</taxon>
        <taxon>Lepidoptera</taxon>
        <taxon>Glossata</taxon>
        <taxon>Ditrysia</taxon>
        <taxon>Noctuoidea</taxon>
        <taxon>Noctuidae</taxon>
        <taxon>Plusiinae</taxon>
        <taxon>Chrysodeixis</taxon>
    </lineage>
</organism>
<reference evidence="8" key="1">
    <citation type="submission" date="2021-12" db="EMBL/GenBank/DDBJ databases">
        <authorList>
            <person name="King R."/>
        </authorList>
    </citation>
    <scope>NUCLEOTIDE SEQUENCE</scope>
</reference>
<dbReference type="Pfam" id="PF06454">
    <property type="entry name" value="THH1_TOM1-3_dom"/>
    <property type="match status" value="1"/>
</dbReference>
<evidence type="ECO:0000256" key="2">
    <source>
        <dbReference type="ARBA" id="ARBA00022771"/>
    </source>
</evidence>
<feature type="transmembrane region" description="Helical" evidence="6">
    <location>
        <begin position="211"/>
        <end position="233"/>
    </location>
</feature>
<dbReference type="Pfam" id="PF18720">
    <property type="entry name" value="EGF_Tenascin"/>
    <property type="match status" value="1"/>
</dbReference>
<keyword evidence="5" id="KW-0325">Glycoprotein</keyword>
<evidence type="ECO:0000256" key="6">
    <source>
        <dbReference type="SAM" id="Phobius"/>
    </source>
</evidence>
<dbReference type="InterPro" id="IPR013083">
    <property type="entry name" value="Znf_RING/FYVE/PHD"/>
</dbReference>
<gene>
    <name evidence="8" type="ORF">CINC_LOCUS7642</name>
</gene>
<sequence length="598" mass="65769">MRSLLAYYAEAVMAAAARGAGCAHGCSGRGDCMNGTCLCEIRYSGDECAGPNLPYHACIGGVFLLVAFVCAVQLTICVVTEYRRLKAPTFLRACKVTTQKMLYLVAFLASLIRGAYFVSPVSENSAFQEGWATSLLSAYYPLLMSGSSLIVCFWAEVFHLRDIRWERPRFLSKSFLAFVTFNLISYSLLAAEVLTTNVADTSPDKKSFYQHVFNGCYAVLLFIVVIFFLIYGVEVYFKLRGEFLKETKVCTIISPRPGPSSADDGDDVQDTLVTKQGIQTDLADGSGTVDPRSVDVSQLHQSRFGLISQALMLILIAGFLASETLSEFWKTKVPVVSRNWHDLVFRLAEIGVALWFPCVLWNSMAPERLWLLNPRRLLARQLDDARLSDLLAHHHDAKQNVETDSLVGSVGSARDCWICYDSARSEPLIRPCRCTGDVSAVHHDCLSRWLVESAQSPDGLKCKVCNTPYIVQETNRVVWERGFTLAHWLRTALAVACMCGAGGAAWVCVQLAVSPVARVLAAGAALLVCYVAIRFLGMNTVSAYQRAKVSSLRILTEPLTEITGHSDQAQLSTISKTVTVEIASKAVLERALKGDVNK</sequence>
<feature type="transmembrane region" description="Helical" evidence="6">
    <location>
        <begin position="101"/>
        <end position="118"/>
    </location>
</feature>
<keyword evidence="1" id="KW-0479">Metal-binding</keyword>
<keyword evidence="2" id="KW-0863">Zinc-finger</keyword>
<dbReference type="OrthoDB" id="2154780at2759"/>
<accession>A0A9P0BWA6</accession>
<keyword evidence="4" id="KW-1015">Disulfide bond</keyword>
<dbReference type="Proteomes" id="UP001154114">
    <property type="component" value="Chromosome 23"/>
</dbReference>
<evidence type="ECO:0000259" key="7">
    <source>
        <dbReference type="PROSITE" id="PS51292"/>
    </source>
</evidence>
<dbReference type="AlphaFoldDB" id="A0A9P0BWA6"/>
<keyword evidence="6" id="KW-0812">Transmembrane</keyword>
<dbReference type="PANTHER" id="PTHR20893:SF2">
    <property type="entry name" value="LD08641P"/>
    <property type="match status" value="1"/>
</dbReference>
<feature type="transmembrane region" description="Helical" evidence="6">
    <location>
        <begin position="343"/>
        <end position="361"/>
    </location>
</feature>
<dbReference type="CDD" id="cd16495">
    <property type="entry name" value="RING_CH-C4HC3_MARCH"/>
    <property type="match status" value="1"/>
</dbReference>
<name>A0A9P0BWA6_CHRIL</name>
<evidence type="ECO:0000313" key="8">
    <source>
        <dbReference type="EMBL" id="CAH0597181.1"/>
    </source>
</evidence>
<evidence type="ECO:0000256" key="5">
    <source>
        <dbReference type="ARBA" id="ARBA00023180"/>
    </source>
</evidence>
<evidence type="ECO:0000313" key="9">
    <source>
        <dbReference type="Proteomes" id="UP001154114"/>
    </source>
</evidence>
<evidence type="ECO:0000256" key="4">
    <source>
        <dbReference type="ARBA" id="ARBA00023157"/>
    </source>
</evidence>
<keyword evidence="9" id="KW-1185">Reference proteome</keyword>
<dbReference type="Pfam" id="PF12906">
    <property type="entry name" value="RINGv"/>
    <property type="match status" value="1"/>
</dbReference>
<feature type="transmembrane region" description="Helical" evidence="6">
    <location>
        <begin position="138"/>
        <end position="158"/>
    </location>
</feature>
<dbReference type="GO" id="GO:0008270">
    <property type="term" value="F:zinc ion binding"/>
    <property type="evidence" value="ECO:0007669"/>
    <property type="project" value="UniProtKB-KW"/>
</dbReference>
<dbReference type="SUPFAM" id="SSF57850">
    <property type="entry name" value="RING/U-box"/>
    <property type="match status" value="1"/>
</dbReference>
<dbReference type="PANTHER" id="PTHR20893">
    <property type="entry name" value="LD08641P"/>
    <property type="match status" value="1"/>
</dbReference>
<keyword evidence="6" id="KW-0472">Membrane</keyword>
<keyword evidence="6" id="KW-1133">Transmembrane helix</keyword>
<keyword evidence="3" id="KW-0862">Zinc</keyword>
<evidence type="ECO:0000256" key="1">
    <source>
        <dbReference type="ARBA" id="ARBA00022723"/>
    </source>
</evidence>
<feature type="transmembrane region" description="Helical" evidence="6">
    <location>
        <begin position="519"/>
        <end position="537"/>
    </location>
</feature>
<dbReference type="Gene3D" id="3.30.40.10">
    <property type="entry name" value="Zinc/RING finger domain, C3HC4 (zinc finger)"/>
    <property type="match status" value="1"/>
</dbReference>
<feature type="transmembrane region" description="Helical" evidence="6">
    <location>
        <begin position="170"/>
        <end position="191"/>
    </location>
</feature>
<dbReference type="InterPro" id="IPR041161">
    <property type="entry name" value="EGF_Tenascin"/>
</dbReference>
<dbReference type="InterPro" id="IPR009457">
    <property type="entry name" value="THH1/TOM1/TOM3_dom"/>
</dbReference>
<evidence type="ECO:0000256" key="3">
    <source>
        <dbReference type="ARBA" id="ARBA00022833"/>
    </source>
</evidence>
<feature type="domain" description="RING-CH-type" evidence="7">
    <location>
        <begin position="408"/>
        <end position="472"/>
    </location>
</feature>
<dbReference type="EMBL" id="LR824026">
    <property type="protein sequence ID" value="CAH0597181.1"/>
    <property type="molecule type" value="Genomic_DNA"/>
</dbReference>
<feature type="transmembrane region" description="Helical" evidence="6">
    <location>
        <begin position="304"/>
        <end position="323"/>
    </location>
</feature>
<dbReference type="PROSITE" id="PS51292">
    <property type="entry name" value="ZF_RING_CH"/>
    <property type="match status" value="1"/>
</dbReference>